<proteinExistence type="predicted"/>
<name>A0A915IF91_ROMCU</name>
<accession>A0A915IF91</accession>
<protein>
    <submittedName>
        <fullName evidence="2">Ovule protein</fullName>
    </submittedName>
</protein>
<dbReference type="Proteomes" id="UP000887565">
    <property type="component" value="Unplaced"/>
</dbReference>
<dbReference type="WBParaSite" id="nRc.2.0.1.t11891-RA">
    <property type="protein sequence ID" value="nRc.2.0.1.t11891-RA"/>
    <property type="gene ID" value="nRc.2.0.1.g11891"/>
</dbReference>
<organism evidence="1 2">
    <name type="scientific">Romanomermis culicivorax</name>
    <name type="common">Nematode worm</name>
    <dbReference type="NCBI Taxonomy" id="13658"/>
    <lineage>
        <taxon>Eukaryota</taxon>
        <taxon>Metazoa</taxon>
        <taxon>Ecdysozoa</taxon>
        <taxon>Nematoda</taxon>
        <taxon>Enoplea</taxon>
        <taxon>Dorylaimia</taxon>
        <taxon>Mermithida</taxon>
        <taxon>Mermithoidea</taxon>
        <taxon>Mermithidae</taxon>
        <taxon>Romanomermis</taxon>
    </lineage>
</organism>
<reference evidence="2" key="1">
    <citation type="submission" date="2022-11" db="UniProtKB">
        <authorList>
            <consortium name="WormBaseParasite"/>
        </authorList>
    </citation>
    <scope>IDENTIFICATION</scope>
</reference>
<sequence length="69" mass="8019">MFIETIQQNSIMHNFSIKLQFKLKFLEKNIGWEARLLPSTFKKIVVTCVPTAGCRWNRDSLHTATYGCN</sequence>
<dbReference type="AlphaFoldDB" id="A0A915IF91"/>
<keyword evidence="1" id="KW-1185">Reference proteome</keyword>
<evidence type="ECO:0000313" key="2">
    <source>
        <dbReference type="WBParaSite" id="nRc.2.0.1.t11891-RA"/>
    </source>
</evidence>
<evidence type="ECO:0000313" key="1">
    <source>
        <dbReference type="Proteomes" id="UP000887565"/>
    </source>
</evidence>